<dbReference type="OrthoDB" id="3849578at2759"/>
<evidence type="ECO:0000313" key="2">
    <source>
        <dbReference type="Proteomes" id="UP000225277"/>
    </source>
</evidence>
<protein>
    <recommendedName>
        <fullName evidence="3">F-box domain-containing protein</fullName>
    </recommendedName>
</protein>
<accession>A0A2D3VIW3</accession>
<dbReference type="RefSeq" id="XP_023628878.1">
    <property type="nucleotide sequence ID" value="XM_023773110.1"/>
</dbReference>
<name>A0A2D3VIW3_9PEZI</name>
<proteinExistence type="predicted"/>
<organism evidence="1 2">
    <name type="scientific">Ramularia collo-cygni</name>
    <dbReference type="NCBI Taxonomy" id="112498"/>
    <lineage>
        <taxon>Eukaryota</taxon>
        <taxon>Fungi</taxon>
        <taxon>Dikarya</taxon>
        <taxon>Ascomycota</taxon>
        <taxon>Pezizomycotina</taxon>
        <taxon>Dothideomycetes</taxon>
        <taxon>Dothideomycetidae</taxon>
        <taxon>Mycosphaerellales</taxon>
        <taxon>Mycosphaerellaceae</taxon>
        <taxon>Ramularia</taxon>
    </lineage>
</organism>
<gene>
    <name evidence="1" type="ORF">RCC_07858</name>
</gene>
<keyword evidence="2" id="KW-1185">Reference proteome</keyword>
<dbReference type="EMBL" id="FJUY01000012">
    <property type="protein sequence ID" value="CZT21989.1"/>
    <property type="molecule type" value="Genomic_DNA"/>
</dbReference>
<dbReference type="Proteomes" id="UP000225277">
    <property type="component" value="Unassembled WGS sequence"/>
</dbReference>
<dbReference type="GeneID" id="35602965"/>
<dbReference type="AlphaFoldDB" id="A0A2D3VIW3"/>
<reference evidence="1 2" key="1">
    <citation type="submission" date="2016-03" db="EMBL/GenBank/DDBJ databases">
        <authorList>
            <person name="Ploux O."/>
        </authorList>
    </citation>
    <scope>NUCLEOTIDE SEQUENCE [LARGE SCALE GENOMIC DNA]</scope>
    <source>
        <strain evidence="1 2">URUG2</strain>
    </source>
</reference>
<evidence type="ECO:0008006" key="3">
    <source>
        <dbReference type="Google" id="ProtNLM"/>
    </source>
</evidence>
<sequence length="229" mass="26465">MSLLALPAELRLRIYEYIPELLPNAHHNLLPTQITPPISRTCTIFRRETLPLYATDSIFAICIDDSPEPWKRRIDSWISALGPEISRIRSLQISRHWNMLQPQRWQGRVGFYIRIDHLNRECRPSKRDGHNVVLEDGGLKVTTGTYPVVRDTRNMRSASIELLARVFRERLATSSSDRPGLTGDDVRFLVRAVEIVVSYKIPHSIDVESDRERSQEILQDMENTLRVLA</sequence>
<evidence type="ECO:0000313" key="1">
    <source>
        <dbReference type="EMBL" id="CZT21989.1"/>
    </source>
</evidence>